<dbReference type="EMBL" id="PVXO01000036">
    <property type="protein sequence ID" value="PRR78747.1"/>
    <property type="molecule type" value="Genomic_DNA"/>
</dbReference>
<keyword evidence="1" id="KW-1133">Transmembrane helix</keyword>
<evidence type="ECO:0000256" key="1">
    <source>
        <dbReference type="SAM" id="Phobius"/>
    </source>
</evidence>
<feature type="transmembrane region" description="Helical" evidence="1">
    <location>
        <begin position="51"/>
        <end position="70"/>
    </location>
</feature>
<accession>A0A2T0B4N8</accession>
<reference evidence="2 3" key="1">
    <citation type="submission" date="2018-03" db="EMBL/GenBank/DDBJ databases">
        <title>Genome sequence of Clostridium liquoris DSM 100320.</title>
        <authorList>
            <person name="Poehlein A."/>
            <person name="Daniel R."/>
        </authorList>
    </citation>
    <scope>NUCLEOTIDE SEQUENCE [LARGE SCALE GENOMIC DNA]</scope>
    <source>
        <strain evidence="2 3">DSM 100320</strain>
    </source>
</reference>
<protein>
    <submittedName>
        <fullName evidence="2">Cell division protein FtsL</fullName>
    </submittedName>
</protein>
<dbReference type="Proteomes" id="UP000239706">
    <property type="component" value="Unassembled WGS sequence"/>
</dbReference>
<organism evidence="2 3">
    <name type="scientific">Clostridium liquoris</name>
    <dbReference type="NCBI Taxonomy" id="1289519"/>
    <lineage>
        <taxon>Bacteria</taxon>
        <taxon>Bacillati</taxon>
        <taxon>Bacillota</taxon>
        <taxon>Clostridia</taxon>
        <taxon>Eubacteriales</taxon>
        <taxon>Clostridiaceae</taxon>
        <taxon>Clostridium</taxon>
    </lineage>
</organism>
<evidence type="ECO:0000313" key="3">
    <source>
        <dbReference type="Proteomes" id="UP000239706"/>
    </source>
</evidence>
<dbReference type="RefSeq" id="WP_170063657.1">
    <property type="nucleotide sequence ID" value="NZ_PVXO01000036.1"/>
</dbReference>
<gene>
    <name evidence="2" type="primary">ftsL</name>
    <name evidence="2" type="ORF">CLLI_13290</name>
</gene>
<sequence>MIITDKGNYIKGNTALAPEIQHNEENNKKSKAEKQKVIKKRNLRIKNKLKVLRNISLIFIIGVTLIGRYGKIYSLQKQLNTVNQNVNSISRENENLKVELVRFSNIQYIEDVATKKLKMVRPTKQSMIYCDMNKEIFKYDNNNKDENKVSHNTLKEFFSKLF</sequence>
<dbReference type="InterPro" id="IPR007060">
    <property type="entry name" value="FtsL/DivIC"/>
</dbReference>
<dbReference type="Pfam" id="PF04977">
    <property type="entry name" value="DivIC"/>
    <property type="match status" value="1"/>
</dbReference>
<keyword evidence="2" id="KW-0132">Cell division</keyword>
<keyword evidence="1" id="KW-0472">Membrane</keyword>
<keyword evidence="1" id="KW-0812">Transmembrane</keyword>
<dbReference type="AlphaFoldDB" id="A0A2T0B4N8"/>
<keyword evidence="3" id="KW-1185">Reference proteome</keyword>
<comment type="caution">
    <text evidence="2">The sequence shown here is derived from an EMBL/GenBank/DDBJ whole genome shotgun (WGS) entry which is preliminary data.</text>
</comment>
<dbReference type="GO" id="GO:0051301">
    <property type="term" value="P:cell division"/>
    <property type="evidence" value="ECO:0007669"/>
    <property type="project" value="UniProtKB-KW"/>
</dbReference>
<name>A0A2T0B4N8_9CLOT</name>
<evidence type="ECO:0000313" key="2">
    <source>
        <dbReference type="EMBL" id="PRR78747.1"/>
    </source>
</evidence>
<proteinExistence type="predicted"/>
<keyword evidence="2" id="KW-0131">Cell cycle</keyword>